<dbReference type="EMBL" id="LVYD01000084">
    <property type="protein sequence ID" value="OQP59224.1"/>
    <property type="molecule type" value="Genomic_DNA"/>
</dbReference>
<name>A0A1V9FLJ9_9BACT</name>
<dbReference type="AlphaFoldDB" id="A0A1V9FLJ9"/>
<dbReference type="RefSeq" id="WP_081154862.1">
    <property type="nucleotide sequence ID" value="NZ_LVYD01000084.1"/>
</dbReference>
<keyword evidence="1" id="KW-0472">Membrane</keyword>
<keyword evidence="1" id="KW-1133">Transmembrane helix</keyword>
<organism evidence="4 5">
    <name type="scientific">Niastella vici</name>
    <dbReference type="NCBI Taxonomy" id="1703345"/>
    <lineage>
        <taxon>Bacteria</taxon>
        <taxon>Pseudomonadati</taxon>
        <taxon>Bacteroidota</taxon>
        <taxon>Chitinophagia</taxon>
        <taxon>Chitinophagales</taxon>
        <taxon>Chitinophagaceae</taxon>
        <taxon>Niastella</taxon>
    </lineage>
</organism>
<dbReference type="STRING" id="1703345.A3860_38240"/>
<dbReference type="GO" id="GO:0016989">
    <property type="term" value="F:sigma factor antagonist activity"/>
    <property type="evidence" value="ECO:0007669"/>
    <property type="project" value="TreeGrafter"/>
</dbReference>
<feature type="domain" description="FecR protein" evidence="2">
    <location>
        <begin position="183"/>
        <end position="284"/>
    </location>
</feature>
<reference evidence="4 5" key="1">
    <citation type="submission" date="2016-03" db="EMBL/GenBank/DDBJ databases">
        <title>Niastella vici sp. nov., isolated from farmland soil.</title>
        <authorList>
            <person name="Chen L."/>
            <person name="Wang D."/>
            <person name="Yang S."/>
            <person name="Wang G."/>
        </authorList>
    </citation>
    <scope>NUCLEOTIDE SEQUENCE [LARGE SCALE GENOMIC DNA]</scope>
    <source>
        <strain evidence="4 5">DJ57</strain>
    </source>
</reference>
<evidence type="ECO:0000259" key="3">
    <source>
        <dbReference type="Pfam" id="PF16344"/>
    </source>
</evidence>
<sequence>METHKTIAEYILKYQTNSLNEQEWQALQEWINRSERNRKLFKRLSDKAYWEKVRKIDLEKEWQKVIDTYPAKQIYKLSGKSAYIYIAAACILLLVGAGYLFLYKSKNTMPQAMHNNSATNPYLQLAGGSTMELNGSVTGPVACINGQEVRNKNRQIRFDPTSNSDRLGCNNFYADFLYNTLNVIITPKGSIYFITLPDGTEVTLNEGSVLKFPSVFNPYKRVVELSGEAYFDVKHCYSKVTGKKVPFIVEMHAMEVGVLGTQFDVKSFNGGDSIKTTLVKGSVRLKANSRECLLEPGKAVVLNNNGEFSRQTTANLDEVNAWRASARFDNAPIEEIMEHISRVFGITVTYKNKTSRRFSTYIPATSSLTVALGYVELARGLKFRTVGKNVVVEFVNQ</sequence>
<dbReference type="PANTHER" id="PTHR30273:SF2">
    <property type="entry name" value="PROTEIN FECR"/>
    <property type="match status" value="1"/>
</dbReference>
<accession>A0A1V9FLJ9</accession>
<dbReference type="InterPro" id="IPR006860">
    <property type="entry name" value="FecR"/>
</dbReference>
<dbReference type="PANTHER" id="PTHR30273">
    <property type="entry name" value="PERIPLASMIC SIGNAL SENSOR AND SIGMA FACTOR ACTIVATOR FECR-RELATED"/>
    <property type="match status" value="1"/>
</dbReference>
<dbReference type="OrthoDB" id="1097347at2"/>
<keyword evidence="1" id="KW-0812">Transmembrane</keyword>
<dbReference type="Proteomes" id="UP000192796">
    <property type="component" value="Unassembled WGS sequence"/>
</dbReference>
<dbReference type="InterPro" id="IPR032508">
    <property type="entry name" value="FecR_C"/>
</dbReference>
<evidence type="ECO:0000313" key="4">
    <source>
        <dbReference type="EMBL" id="OQP59224.1"/>
    </source>
</evidence>
<dbReference type="Pfam" id="PF16344">
    <property type="entry name" value="FecR_C"/>
    <property type="match status" value="1"/>
</dbReference>
<comment type="caution">
    <text evidence="4">The sequence shown here is derived from an EMBL/GenBank/DDBJ whole genome shotgun (WGS) entry which is preliminary data.</text>
</comment>
<dbReference type="InterPro" id="IPR012373">
    <property type="entry name" value="Ferrdict_sens_TM"/>
</dbReference>
<keyword evidence="5" id="KW-1185">Reference proteome</keyword>
<evidence type="ECO:0000313" key="5">
    <source>
        <dbReference type="Proteomes" id="UP000192796"/>
    </source>
</evidence>
<proteinExistence type="predicted"/>
<protein>
    <recommendedName>
        <fullName evidence="6">FecR protein domain-containing protein</fullName>
    </recommendedName>
</protein>
<dbReference type="Gene3D" id="3.55.50.30">
    <property type="match status" value="1"/>
</dbReference>
<feature type="transmembrane region" description="Helical" evidence="1">
    <location>
        <begin position="82"/>
        <end position="103"/>
    </location>
</feature>
<feature type="domain" description="Protein FecR C-terminal" evidence="3">
    <location>
        <begin position="328"/>
        <end position="392"/>
    </location>
</feature>
<dbReference type="Pfam" id="PF04773">
    <property type="entry name" value="FecR"/>
    <property type="match status" value="1"/>
</dbReference>
<dbReference type="Gene3D" id="2.60.120.1440">
    <property type="match status" value="1"/>
</dbReference>
<gene>
    <name evidence="4" type="ORF">A3860_38240</name>
</gene>
<evidence type="ECO:0008006" key="6">
    <source>
        <dbReference type="Google" id="ProtNLM"/>
    </source>
</evidence>
<evidence type="ECO:0000259" key="2">
    <source>
        <dbReference type="Pfam" id="PF04773"/>
    </source>
</evidence>
<evidence type="ECO:0000256" key="1">
    <source>
        <dbReference type="SAM" id="Phobius"/>
    </source>
</evidence>